<accession>A0A813FTN8</accession>
<evidence type="ECO:0000313" key="2">
    <source>
        <dbReference type="EMBL" id="CAE8617197.1"/>
    </source>
</evidence>
<evidence type="ECO:0000313" key="4">
    <source>
        <dbReference type="Proteomes" id="UP000654075"/>
    </source>
</evidence>
<organism evidence="3 4">
    <name type="scientific">Polarella glacialis</name>
    <name type="common">Dinoflagellate</name>
    <dbReference type="NCBI Taxonomy" id="89957"/>
    <lineage>
        <taxon>Eukaryota</taxon>
        <taxon>Sar</taxon>
        <taxon>Alveolata</taxon>
        <taxon>Dinophyceae</taxon>
        <taxon>Suessiales</taxon>
        <taxon>Suessiaceae</taxon>
        <taxon>Polarella</taxon>
    </lineage>
</organism>
<keyword evidence="4" id="KW-1185">Reference proteome</keyword>
<dbReference type="PROSITE" id="PS50290">
    <property type="entry name" value="PI3_4_KINASE_3"/>
    <property type="match status" value="1"/>
</dbReference>
<dbReference type="SUPFAM" id="SSF56112">
    <property type="entry name" value="Protein kinase-like (PK-like)"/>
    <property type="match status" value="1"/>
</dbReference>
<dbReference type="Proteomes" id="UP000654075">
    <property type="component" value="Unassembled WGS sequence"/>
</dbReference>
<comment type="caution">
    <text evidence="3">The sequence shown here is derived from an EMBL/GenBank/DDBJ whole genome shotgun (WGS) entry which is preliminary data.</text>
</comment>
<dbReference type="AlphaFoldDB" id="A0A813FTN8"/>
<dbReference type="OrthoDB" id="418094at2759"/>
<dbReference type="EMBL" id="CAJNNV010026089">
    <property type="protein sequence ID" value="CAE8617197.1"/>
    <property type="molecule type" value="Genomic_DNA"/>
</dbReference>
<feature type="domain" description="PI3K/PI4K catalytic" evidence="1">
    <location>
        <begin position="57"/>
        <end position="149"/>
    </location>
</feature>
<sequence>VPPPPLAMTVHYGSDAPRESSWISAGAELARSLANRGEGETVSFSRPLAISGRDFSQATVLGEFQTKSRARLVQLEPGKVLYICKFEDLFQEYAIMAALRVMNSRWEAQGLTVCGRLVQAVTFGILPLGDKAGLVEVVPRSRTLRELSQ</sequence>
<dbReference type="InterPro" id="IPR000403">
    <property type="entry name" value="PI3/4_kinase_cat_dom"/>
</dbReference>
<protein>
    <recommendedName>
        <fullName evidence="1">PI3K/PI4K catalytic domain-containing protein</fullName>
    </recommendedName>
</protein>
<feature type="non-terminal residue" evidence="3">
    <location>
        <position position="1"/>
    </location>
</feature>
<evidence type="ECO:0000313" key="3">
    <source>
        <dbReference type="EMBL" id="CAE8617755.1"/>
    </source>
</evidence>
<gene>
    <name evidence="2" type="ORF">PGLA1383_LOCUS34859</name>
    <name evidence="3" type="ORF">PGLA1383_LOCUS35414</name>
</gene>
<proteinExistence type="predicted"/>
<dbReference type="InterPro" id="IPR011009">
    <property type="entry name" value="Kinase-like_dom_sf"/>
</dbReference>
<dbReference type="Gene3D" id="3.30.1010.10">
    <property type="entry name" value="Phosphatidylinositol 3-kinase Catalytic Subunit, Chain A, domain 4"/>
    <property type="match status" value="1"/>
</dbReference>
<evidence type="ECO:0000259" key="1">
    <source>
        <dbReference type="PROSITE" id="PS50290"/>
    </source>
</evidence>
<feature type="non-terminal residue" evidence="3">
    <location>
        <position position="149"/>
    </location>
</feature>
<name>A0A813FTN8_POLGL</name>
<dbReference type="EMBL" id="CAJNNV010026275">
    <property type="protein sequence ID" value="CAE8617755.1"/>
    <property type="molecule type" value="Genomic_DNA"/>
</dbReference>
<reference evidence="3" key="1">
    <citation type="submission" date="2021-02" db="EMBL/GenBank/DDBJ databases">
        <authorList>
            <person name="Dougan E. K."/>
            <person name="Rhodes N."/>
            <person name="Thang M."/>
            <person name="Chan C."/>
        </authorList>
    </citation>
    <scope>NUCLEOTIDE SEQUENCE</scope>
</reference>